<dbReference type="InterPro" id="IPR036250">
    <property type="entry name" value="AcylCo_DH-like_C"/>
</dbReference>
<protein>
    <submittedName>
        <fullName evidence="7">Acyl-CoA dehydrogenase</fullName>
    </submittedName>
</protein>
<dbReference type="InterPro" id="IPR037069">
    <property type="entry name" value="AcylCoA_DH/ox_N_sf"/>
</dbReference>
<keyword evidence="3" id="KW-0285">Flavoprotein</keyword>
<dbReference type="Pfam" id="PF00441">
    <property type="entry name" value="Acyl-CoA_dh_1"/>
    <property type="match status" value="1"/>
</dbReference>
<dbReference type="GO" id="GO:0050660">
    <property type="term" value="F:flavin adenine dinucleotide binding"/>
    <property type="evidence" value="ECO:0007669"/>
    <property type="project" value="InterPro"/>
</dbReference>
<dbReference type="PANTHER" id="PTHR43884:SF20">
    <property type="entry name" value="ACYL-COA DEHYDROGENASE FADE28"/>
    <property type="match status" value="1"/>
</dbReference>
<dbReference type="GO" id="GO:0003995">
    <property type="term" value="F:acyl-CoA dehydrogenase activity"/>
    <property type="evidence" value="ECO:0007669"/>
    <property type="project" value="TreeGrafter"/>
</dbReference>
<dbReference type="PANTHER" id="PTHR43884">
    <property type="entry name" value="ACYL-COA DEHYDROGENASE"/>
    <property type="match status" value="1"/>
</dbReference>
<comment type="similarity">
    <text evidence="2">Belongs to the acyl-CoA dehydrogenase family.</text>
</comment>
<keyword evidence="4" id="KW-0274">FAD</keyword>
<evidence type="ECO:0000256" key="3">
    <source>
        <dbReference type="ARBA" id="ARBA00022630"/>
    </source>
</evidence>
<sequence>MAGDRRLLEETAHAILGLDDPWPALEEAGLTGVGVPESAGGSGGDLADVAVLLRAQGYHAAAVPLAETLLAGRLLATTEHAMPSGPLTVAPGRFARRVPWARDAYRLVVLDGERAALVAPEDAEITPGANVAGEPRDDVTVRAGLASVECPVSAEDVLLRGALFRAVQLTGAMRRVLELVVRHAGEREQFGRPVGRFQAVQQQLAELAGEVAVADVAVRAALRTPDDEVAVAAAKLNASRAAGVVAGVAHQAHGAIGVTSEHPLGALTTRLWAWRDEFGGETHWARRLGALGRVPWETVTRTDTSPTTVTW</sequence>
<dbReference type="Gene3D" id="1.10.540.10">
    <property type="entry name" value="Acyl-CoA dehydrogenase/oxidase, N-terminal domain"/>
    <property type="match status" value="1"/>
</dbReference>
<gene>
    <name evidence="7" type="ORF">EBO15_23290</name>
</gene>
<comment type="cofactor">
    <cofactor evidence="1">
        <name>FAD</name>
        <dbReference type="ChEBI" id="CHEBI:57692"/>
    </cofactor>
</comment>
<evidence type="ECO:0000256" key="1">
    <source>
        <dbReference type="ARBA" id="ARBA00001974"/>
    </source>
</evidence>
<evidence type="ECO:0000256" key="4">
    <source>
        <dbReference type="ARBA" id="ARBA00022827"/>
    </source>
</evidence>
<dbReference type="AlphaFoldDB" id="A0A3M2LW08"/>
<dbReference type="EMBL" id="RFFG01000043">
    <property type="protein sequence ID" value="RMI41392.1"/>
    <property type="molecule type" value="Genomic_DNA"/>
</dbReference>
<dbReference type="SUPFAM" id="SSF56645">
    <property type="entry name" value="Acyl-CoA dehydrogenase NM domain-like"/>
    <property type="match status" value="1"/>
</dbReference>
<proteinExistence type="inferred from homology"/>
<accession>A0A3M2LW08</accession>
<comment type="caution">
    <text evidence="7">The sequence shown here is derived from an EMBL/GenBank/DDBJ whole genome shotgun (WGS) entry which is preliminary data.</text>
</comment>
<evidence type="ECO:0000256" key="2">
    <source>
        <dbReference type="ARBA" id="ARBA00009347"/>
    </source>
</evidence>
<dbReference type="InterPro" id="IPR009075">
    <property type="entry name" value="AcylCo_DH/oxidase_C"/>
</dbReference>
<evidence type="ECO:0000313" key="7">
    <source>
        <dbReference type="EMBL" id="RMI41392.1"/>
    </source>
</evidence>
<name>A0A3M2LW08_9ACTN</name>
<evidence type="ECO:0000256" key="5">
    <source>
        <dbReference type="ARBA" id="ARBA00023002"/>
    </source>
</evidence>
<reference evidence="7 8" key="1">
    <citation type="submission" date="2018-10" db="EMBL/GenBank/DDBJ databases">
        <title>Isolation from soil.</title>
        <authorList>
            <person name="Hu J."/>
        </authorList>
    </citation>
    <scope>NUCLEOTIDE SEQUENCE [LARGE SCALE GENOMIC DNA]</scope>
    <source>
        <strain evidence="7 8">NEAU-Ht49</strain>
    </source>
</reference>
<keyword evidence="5" id="KW-0560">Oxidoreductase</keyword>
<keyword evidence="8" id="KW-1185">Reference proteome</keyword>
<dbReference type="SUPFAM" id="SSF47203">
    <property type="entry name" value="Acyl-CoA dehydrogenase C-terminal domain-like"/>
    <property type="match status" value="1"/>
</dbReference>
<evidence type="ECO:0000259" key="6">
    <source>
        <dbReference type="Pfam" id="PF00441"/>
    </source>
</evidence>
<dbReference type="InterPro" id="IPR009100">
    <property type="entry name" value="AcylCoA_DH/oxidase_NM_dom_sf"/>
</dbReference>
<feature type="domain" description="Acyl-CoA dehydrogenase/oxidase C-terminal" evidence="6">
    <location>
        <begin position="159"/>
        <end position="269"/>
    </location>
</feature>
<organism evidence="7 8">
    <name type="scientific">Actinomadura harenae</name>
    <dbReference type="NCBI Taxonomy" id="2483351"/>
    <lineage>
        <taxon>Bacteria</taxon>
        <taxon>Bacillati</taxon>
        <taxon>Actinomycetota</taxon>
        <taxon>Actinomycetes</taxon>
        <taxon>Streptosporangiales</taxon>
        <taxon>Thermomonosporaceae</taxon>
        <taxon>Actinomadura</taxon>
    </lineage>
</organism>
<dbReference type="Proteomes" id="UP000282674">
    <property type="component" value="Unassembled WGS sequence"/>
</dbReference>
<evidence type="ECO:0000313" key="8">
    <source>
        <dbReference type="Proteomes" id="UP000282674"/>
    </source>
</evidence>
<dbReference type="Gene3D" id="1.20.140.10">
    <property type="entry name" value="Butyryl-CoA Dehydrogenase, subunit A, domain 3"/>
    <property type="match status" value="1"/>
</dbReference>